<reference evidence="1 2" key="1">
    <citation type="journal article" date="2017" name="Water Res.">
        <title>Comammox in drinking water systems.</title>
        <authorList>
            <person name="Wang Y."/>
            <person name="Ma L."/>
            <person name="Mao Y."/>
            <person name="Jiang X."/>
            <person name="Xia Y."/>
            <person name="Yu K."/>
            <person name="Li B."/>
            <person name="Zhang T."/>
        </authorList>
    </citation>
    <scope>NUCLEOTIDE SEQUENCE [LARGE SCALE GENOMIC DNA]</scope>
    <source>
        <strain evidence="1">SG_bin8</strain>
    </source>
</reference>
<evidence type="ECO:0000313" key="1">
    <source>
        <dbReference type="EMBL" id="OQW50771.1"/>
    </source>
</evidence>
<dbReference type="Proteomes" id="UP000192872">
    <property type="component" value="Unassembled WGS sequence"/>
</dbReference>
<dbReference type="EMBL" id="LWDL01000024">
    <property type="protein sequence ID" value="OQW50771.1"/>
    <property type="molecule type" value="Genomic_DNA"/>
</dbReference>
<sequence>MPGRADADLAFFEMQVFKTSDFGVRLPGVWRSGEVVSTPRRPERRRLIATESLCSSIGQKG</sequence>
<protein>
    <submittedName>
        <fullName evidence="1">Uncharacterized protein</fullName>
    </submittedName>
</protein>
<comment type="caution">
    <text evidence="1">The sequence shown here is derived from an EMBL/GenBank/DDBJ whole genome shotgun (WGS) entry which is preliminary data.</text>
</comment>
<name>A0A1W9HU87_9HYPH</name>
<gene>
    <name evidence="1" type="ORF">A4S15_13305</name>
</gene>
<proteinExistence type="predicted"/>
<dbReference type="AlphaFoldDB" id="A0A1W9HU87"/>
<organism evidence="1 2">
    <name type="scientific">Candidatus Raskinella chloraquaticus</name>
    <dbReference type="NCBI Taxonomy" id="1951219"/>
    <lineage>
        <taxon>Bacteria</taxon>
        <taxon>Pseudomonadati</taxon>
        <taxon>Pseudomonadota</taxon>
        <taxon>Alphaproteobacteria</taxon>
        <taxon>Hyphomicrobiales</taxon>
        <taxon>Phreatobacteraceae</taxon>
        <taxon>Candidatus Raskinella</taxon>
    </lineage>
</organism>
<evidence type="ECO:0000313" key="2">
    <source>
        <dbReference type="Proteomes" id="UP000192872"/>
    </source>
</evidence>
<accession>A0A1W9HU87</accession>